<reference evidence="1" key="1">
    <citation type="submission" date="2022-04" db="EMBL/GenBank/DDBJ databases">
        <title>Hymenobacter sp. isolated from the air.</title>
        <authorList>
            <person name="Won M."/>
            <person name="Lee C.-M."/>
            <person name="Woen H.-Y."/>
            <person name="Kwon S.-W."/>
        </authorList>
    </citation>
    <scope>NUCLEOTIDE SEQUENCE</scope>
    <source>
        <strain evidence="1">5116S-3</strain>
    </source>
</reference>
<organism evidence="1 2">
    <name type="scientific">Hymenobacter cellulosilyticus</name>
    <dbReference type="NCBI Taxonomy" id="2932248"/>
    <lineage>
        <taxon>Bacteria</taxon>
        <taxon>Pseudomonadati</taxon>
        <taxon>Bacteroidota</taxon>
        <taxon>Cytophagia</taxon>
        <taxon>Cytophagales</taxon>
        <taxon>Hymenobacteraceae</taxon>
        <taxon>Hymenobacter</taxon>
    </lineage>
</organism>
<dbReference type="EMBL" id="CP095046">
    <property type="protein sequence ID" value="UOQ74745.1"/>
    <property type="molecule type" value="Genomic_DNA"/>
</dbReference>
<accession>A0A8T9QC22</accession>
<evidence type="ECO:0000313" key="1">
    <source>
        <dbReference type="EMBL" id="UOQ74745.1"/>
    </source>
</evidence>
<name>A0A8T9QC22_9BACT</name>
<keyword evidence="2" id="KW-1185">Reference proteome</keyword>
<dbReference type="RefSeq" id="WP_244678082.1">
    <property type="nucleotide sequence ID" value="NZ_CP095046.1"/>
</dbReference>
<evidence type="ECO:0000313" key="2">
    <source>
        <dbReference type="Proteomes" id="UP000831796"/>
    </source>
</evidence>
<sequence length="162" mass="18423">MLHYGRADMTVAFYGCKIAPPDVQEALMSTPTLASRVQSFTMFTAENERVDKSLQICLELEAGQFLADSEAARASQDFFTELQRINQDFRESWRMLPEVQRPHLAFYPAQTGPFAAQDMRIKHRYIQAAPNPAPAAKPPVGRRPATRLEARPSTKRFNLFDF</sequence>
<proteinExistence type="predicted"/>
<gene>
    <name evidence="1" type="ORF">MUN79_13220</name>
</gene>
<dbReference type="KEGG" id="hcu:MUN79_13220"/>
<dbReference type="AlphaFoldDB" id="A0A8T9QC22"/>
<dbReference type="Proteomes" id="UP000831796">
    <property type="component" value="Chromosome"/>
</dbReference>
<protein>
    <submittedName>
        <fullName evidence="1">Uncharacterized protein</fullName>
    </submittedName>
</protein>